<dbReference type="Proteomes" id="UP000309992">
    <property type="component" value="Unassembled WGS sequence"/>
</dbReference>
<dbReference type="RefSeq" id="WP_112267969.1">
    <property type="nucleotide sequence ID" value="NZ_SWMS01000017.1"/>
</dbReference>
<dbReference type="InterPro" id="IPR000792">
    <property type="entry name" value="Tscrpt_reg_LuxR_C"/>
</dbReference>
<dbReference type="PANTHER" id="PTHR44688:SF16">
    <property type="entry name" value="DNA-BINDING TRANSCRIPTIONAL ACTIVATOR DEVR_DOSR"/>
    <property type="match status" value="1"/>
</dbReference>
<dbReference type="PROSITE" id="PS00622">
    <property type="entry name" value="HTH_LUXR_1"/>
    <property type="match status" value="1"/>
</dbReference>
<evidence type="ECO:0000256" key="3">
    <source>
        <dbReference type="ARBA" id="ARBA00023163"/>
    </source>
</evidence>
<sequence>MSASTDETRSEEFGLELAEIAAETRAGADPAPRLLQLLTTLGEAPAGIITRWDRQAGRHRVAAVRGYSPQIVDHVVSNAFHRDDPAYRAIAADRARPLRSWQDLEFDYATTCTAREFLLPEGYRGGVSLRLVTRRGRYVGDLHMSTEARCLPSAAAMRLLHRCHTLLAACQEMPAFPGSPAALLPDAENVTLIRRDGSAQPVDGRAPEEGTALLEALRAVVAADGTHAPDRSYHWLDRTGAWHHVRVRQVRAGVTVSTNRVAAPHGLSHRQLEILDKICDGHSNLAIARRFHLSERTVAHHVERILGKLHVGSRAAAAALAEQEGLRLLGPPHSPSTPAGG</sequence>
<keyword evidence="2" id="KW-0238">DNA-binding</keyword>
<evidence type="ECO:0000256" key="2">
    <source>
        <dbReference type="ARBA" id="ARBA00023125"/>
    </source>
</evidence>
<keyword evidence="1" id="KW-0805">Transcription regulation</keyword>
<feature type="domain" description="HTH luxR-type" evidence="4">
    <location>
        <begin position="260"/>
        <end position="325"/>
    </location>
</feature>
<dbReference type="Gene3D" id="1.10.10.10">
    <property type="entry name" value="Winged helix-like DNA-binding domain superfamily/Winged helix DNA-binding domain"/>
    <property type="match status" value="1"/>
</dbReference>
<evidence type="ECO:0000313" key="6">
    <source>
        <dbReference type="Proteomes" id="UP000309992"/>
    </source>
</evidence>
<evidence type="ECO:0000313" key="5">
    <source>
        <dbReference type="EMBL" id="TKG65786.1"/>
    </source>
</evidence>
<dbReference type="Pfam" id="PF00196">
    <property type="entry name" value="GerE"/>
    <property type="match status" value="1"/>
</dbReference>
<proteinExistence type="predicted"/>
<dbReference type="SUPFAM" id="SSF46894">
    <property type="entry name" value="C-terminal effector domain of the bipartite response regulators"/>
    <property type="match status" value="1"/>
</dbReference>
<organism evidence="5 6">
    <name type="scientific">Prauserella endophytica</name>
    <dbReference type="NCBI Taxonomy" id="1592324"/>
    <lineage>
        <taxon>Bacteria</taxon>
        <taxon>Bacillati</taxon>
        <taxon>Actinomycetota</taxon>
        <taxon>Actinomycetes</taxon>
        <taxon>Pseudonocardiales</taxon>
        <taxon>Pseudonocardiaceae</taxon>
        <taxon>Prauserella</taxon>
        <taxon>Prauserella coralliicola group</taxon>
    </lineage>
</organism>
<dbReference type="SMART" id="SM00421">
    <property type="entry name" value="HTH_LUXR"/>
    <property type="match status" value="1"/>
</dbReference>
<dbReference type="InterPro" id="IPR036388">
    <property type="entry name" value="WH-like_DNA-bd_sf"/>
</dbReference>
<gene>
    <name evidence="5" type="ORF">FCN18_26660</name>
</gene>
<dbReference type="PANTHER" id="PTHR44688">
    <property type="entry name" value="DNA-BINDING TRANSCRIPTIONAL ACTIVATOR DEVR_DOSR"/>
    <property type="match status" value="1"/>
</dbReference>
<dbReference type="InterPro" id="IPR016032">
    <property type="entry name" value="Sig_transdc_resp-reg_C-effctor"/>
</dbReference>
<protein>
    <submittedName>
        <fullName evidence="5">Helix-turn-helix transcriptional regulator</fullName>
    </submittedName>
</protein>
<keyword evidence="6" id="KW-1185">Reference proteome</keyword>
<dbReference type="EMBL" id="SWMS01000017">
    <property type="protein sequence ID" value="TKG65786.1"/>
    <property type="molecule type" value="Genomic_DNA"/>
</dbReference>
<dbReference type="PRINTS" id="PR00038">
    <property type="entry name" value="HTHLUXR"/>
</dbReference>
<reference evidence="5 6" key="1">
    <citation type="journal article" date="2015" name="Antonie Van Leeuwenhoek">
        <title>Prauserella endophytica sp. nov., an endophytic actinobacterium isolated from Tamarix taklamakanensis.</title>
        <authorList>
            <person name="Liu J.M."/>
            <person name="Habden X."/>
            <person name="Guo L."/>
            <person name="Tuo L."/>
            <person name="Jiang Z.K."/>
            <person name="Liu S.W."/>
            <person name="Liu X.F."/>
            <person name="Chen L."/>
            <person name="Li R.F."/>
            <person name="Zhang Y.Q."/>
            <person name="Sun C.H."/>
        </authorList>
    </citation>
    <scope>NUCLEOTIDE SEQUENCE [LARGE SCALE GENOMIC DNA]</scope>
    <source>
        <strain evidence="5 6">CGMCC 4.7182</strain>
    </source>
</reference>
<keyword evidence="3" id="KW-0804">Transcription</keyword>
<evidence type="ECO:0000259" key="4">
    <source>
        <dbReference type="PROSITE" id="PS50043"/>
    </source>
</evidence>
<accession>A0ABY2RYM7</accession>
<name>A0ABY2RYM7_9PSEU</name>
<comment type="caution">
    <text evidence="5">The sequence shown here is derived from an EMBL/GenBank/DDBJ whole genome shotgun (WGS) entry which is preliminary data.</text>
</comment>
<evidence type="ECO:0000256" key="1">
    <source>
        <dbReference type="ARBA" id="ARBA00023015"/>
    </source>
</evidence>
<dbReference type="CDD" id="cd06170">
    <property type="entry name" value="LuxR_C_like"/>
    <property type="match status" value="1"/>
</dbReference>
<dbReference type="PROSITE" id="PS50043">
    <property type="entry name" value="HTH_LUXR_2"/>
    <property type="match status" value="1"/>
</dbReference>